<accession>A0A1E7LCH2</accession>
<organism evidence="2 3">
    <name type="scientific">Streptomyces nanshensis</name>
    <dbReference type="NCBI Taxonomy" id="518642"/>
    <lineage>
        <taxon>Bacteria</taxon>
        <taxon>Bacillati</taxon>
        <taxon>Actinomycetota</taxon>
        <taxon>Actinomycetes</taxon>
        <taxon>Kitasatosporales</taxon>
        <taxon>Streptomycetaceae</taxon>
        <taxon>Streptomyces</taxon>
    </lineage>
</organism>
<dbReference type="GO" id="GO:0016811">
    <property type="term" value="F:hydrolase activity, acting on carbon-nitrogen (but not peptide) bonds, in linear amides"/>
    <property type="evidence" value="ECO:0007669"/>
    <property type="project" value="TreeGrafter"/>
</dbReference>
<protein>
    <submittedName>
        <fullName evidence="2">GlcNAc-PI de-N-acetylase</fullName>
    </submittedName>
</protein>
<dbReference type="PATRIC" id="fig|518642.10.peg.6972"/>
<dbReference type="AlphaFoldDB" id="A0A1E7LCH2"/>
<dbReference type="SUPFAM" id="SSF102588">
    <property type="entry name" value="LmbE-like"/>
    <property type="match status" value="1"/>
</dbReference>
<dbReference type="Gene3D" id="3.40.50.10320">
    <property type="entry name" value="LmbE-like"/>
    <property type="match status" value="1"/>
</dbReference>
<dbReference type="InterPro" id="IPR024078">
    <property type="entry name" value="LmbE-like_dom_sf"/>
</dbReference>
<dbReference type="RefSeq" id="WP_070014858.1">
    <property type="nucleotide sequence ID" value="NZ_LJGW01000045.1"/>
</dbReference>
<name>A0A1E7LCH2_9ACTN</name>
<sequence>MPTLVALHAHPDDEVLLTGGTLARAAAEGHRVVVVVATDGCMGEVPAGQEAPRLRELRQSAALLGVARVVHLGYADSGHGRELYPDPPDRVRFVRADAEEAARRLAGVLREEGAELLLGYDANGGYGHRDHVRVHHVARRAAELAGTPRVLEATVPREAFGRLLRLVRLLRIPARYEPEALRGVFSSRTDITHVVRVRRYARRKQAALAAHRSEVADGTGRIAPAMRALVRMPAPLFGLLTGREWFVEVRTGRSTR</sequence>
<gene>
    <name evidence="2" type="ORF">AN218_02450</name>
</gene>
<dbReference type="Proteomes" id="UP000176005">
    <property type="component" value="Unassembled WGS sequence"/>
</dbReference>
<dbReference type="PANTHER" id="PTHR12993">
    <property type="entry name" value="N-ACETYLGLUCOSAMINYL-PHOSPHATIDYLINOSITOL DE-N-ACETYLASE-RELATED"/>
    <property type="match status" value="1"/>
</dbReference>
<proteinExistence type="predicted"/>
<evidence type="ECO:0000256" key="1">
    <source>
        <dbReference type="ARBA" id="ARBA00022833"/>
    </source>
</evidence>
<dbReference type="InterPro" id="IPR003737">
    <property type="entry name" value="GlcNAc_PI_deacetylase-related"/>
</dbReference>
<dbReference type="EMBL" id="LJGW01000045">
    <property type="protein sequence ID" value="OEV13673.1"/>
    <property type="molecule type" value="Genomic_DNA"/>
</dbReference>
<reference evidence="2 3" key="1">
    <citation type="journal article" date="2016" name="Front. Microbiol.">
        <title>Comparative Genomics Analysis of Streptomyces Species Reveals Their Adaptation to the Marine Environment and Their Diversity at the Genomic Level.</title>
        <authorList>
            <person name="Tian X."/>
            <person name="Zhang Z."/>
            <person name="Yang T."/>
            <person name="Chen M."/>
            <person name="Li J."/>
            <person name="Chen F."/>
            <person name="Yang J."/>
            <person name="Li W."/>
            <person name="Zhang B."/>
            <person name="Zhang Z."/>
            <person name="Wu J."/>
            <person name="Zhang C."/>
            <person name="Long L."/>
            <person name="Xiao J."/>
        </authorList>
    </citation>
    <scope>NUCLEOTIDE SEQUENCE [LARGE SCALE GENOMIC DNA]</scope>
    <source>
        <strain evidence="2 3">SCSIO 10429</strain>
    </source>
</reference>
<evidence type="ECO:0000313" key="3">
    <source>
        <dbReference type="Proteomes" id="UP000176005"/>
    </source>
</evidence>
<dbReference type="GO" id="GO:0016137">
    <property type="term" value="P:glycoside metabolic process"/>
    <property type="evidence" value="ECO:0007669"/>
    <property type="project" value="UniProtKB-ARBA"/>
</dbReference>
<dbReference type="PANTHER" id="PTHR12993:SF11">
    <property type="entry name" value="N-ACETYLGLUCOSAMINYL-PHOSPHATIDYLINOSITOL DE-N-ACETYLASE"/>
    <property type="match status" value="1"/>
</dbReference>
<keyword evidence="3" id="KW-1185">Reference proteome</keyword>
<evidence type="ECO:0000313" key="2">
    <source>
        <dbReference type="EMBL" id="OEV13673.1"/>
    </source>
</evidence>
<keyword evidence="1" id="KW-0862">Zinc</keyword>
<comment type="caution">
    <text evidence="2">The sequence shown here is derived from an EMBL/GenBank/DDBJ whole genome shotgun (WGS) entry which is preliminary data.</text>
</comment>
<dbReference type="Pfam" id="PF02585">
    <property type="entry name" value="PIG-L"/>
    <property type="match status" value="1"/>
</dbReference>